<keyword evidence="1" id="KW-0472">Membrane</keyword>
<keyword evidence="1" id="KW-1133">Transmembrane helix</keyword>
<feature type="transmembrane region" description="Helical" evidence="1">
    <location>
        <begin position="816"/>
        <end position="834"/>
    </location>
</feature>
<dbReference type="HOGENOM" id="CLU_339617_0_0_1"/>
<feature type="transmembrane region" description="Helical" evidence="1">
    <location>
        <begin position="76"/>
        <end position="102"/>
    </location>
</feature>
<protein>
    <submittedName>
        <fullName evidence="2">AlNc14C1G40 protein</fullName>
    </submittedName>
</protein>
<accession>F0VYN8</accession>
<reference evidence="2" key="1">
    <citation type="journal article" date="2011" name="PLoS Biol.">
        <title>Gene gain and loss during evolution of obligate parasitism in the white rust pathogen of Arabidopsis thaliana.</title>
        <authorList>
            <person name="Kemen E."/>
            <person name="Gardiner A."/>
            <person name="Schultz-Larsen T."/>
            <person name="Kemen A.C."/>
            <person name="Balmuth A.L."/>
            <person name="Robert-Seilaniantz A."/>
            <person name="Bailey K."/>
            <person name="Holub E."/>
            <person name="Studholme D.J."/>
            <person name="Maclean D."/>
            <person name="Jones J.D."/>
        </authorList>
    </citation>
    <scope>NUCLEOTIDE SEQUENCE</scope>
</reference>
<feature type="transmembrane region" description="Helical" evidence="1">
    <location>
        <begin position="737"/>
        <end position="755"/>
    </location>
</feature>
<organism evidence="2">
    <name type="scientific">Albugo laibachii Nc14</name>
    <dbReference type="NCBI Taxonomy" id="890382"/>
    <lineage>
        <taxon>Eukaryota</taxon>
        <taxon>Sar</taxon>
        <taxon>Stramenopiles</taxon>
        <taxon>Oomycota</taxon>
        <taxon>Peronosporomycetes</taxon>
        <taxon>Albuginales</taxon>
        <taxon>Albuginaceae</taxon>
        <taxon>Albugo</taxon>
    </lineage>
</organism>
<evidence type="ECO:0000256" key="1">
    <source>
        <dbReference type="SAM" id="Phobius"/>
    </source>
</evidence>
<feature type="transmembrane region" description="Helical" evidence="1">
    <location>
        <begin position="565"/>
        <end position="581"/>
    </location>
</feature>
<proteinExistence type="predicted"/>
<dbReference type="AlphaFoldDB" id="F0VYN8"/>
<sequence length="837" mass="96151">MRLFDCIHRIAPHQQLESPSLCAMQTPPLKAKHSRKLFFRRHWHQHRIHTADFSQSDISRTAKLTLCQWFASHPRLVLFLLAVLCLWTTKLAITVQLAGYFLHVYEIPQAIQQASSEHEMTAVTLINISKCISAQARSLEDEMLDQILIDASKAIETLQRNQPKLIAAEGKVSQCLRSLVAIAIPKETQNTSACSSQLANMLFQAVESDAEESIHLEKLILNTKLSRMTQFVASQKTSLESLTHLNTLPIASRISEGMTEVVETIAADVKSLEALITQWMLKYGNSTNASARRLEVLHLPSDPVPIKPIHSNMILDSNPLQRPLKQLWNTTWRIISSPARDILKDSITTMQGIQSTLLEDVRVIDRGVKISKMKLLNEMQRLSNEWNQIVNKWTSGWEEIIHQLKSLNSTLPGGKHRQGEGGTMRKHTLVKRYAHEKPPGKDGLDTLKSNNDEENWFSSTSNYMRRVRLHLLKSKGDPNSQMDRVYSYLKMFDTLGNIYLIIAVGVKLYCGLYTPMTTLDVRDMSNFQVQSDLSQTLLRRHKLARYCYKLIVYVPMYLKAVIKRAGYLLILVLITMLLWSWKMSLYEGCIKSPEARRWADFLEDDWTSSLFGTIKSVSKQLEVAKESIPNFYLRTCRNLQHNELEPFSKNQNARREAILAQNKKCLQLKDTYATCVDILKTSNTTLTTCEPILVQLGILDQNWCQPPKQLYQNFSSCSMNITIPDLERQYACTMERVMYLTIASYWFTFTVMLTARFAAHSLLRIVGLCWWKELNNGRIQCLAFCTQDGSVDNSIFIMKRVRGHLKRVFFEIRLRVLLLLFSILIACYNTFLIFSRL</sequence>
<gene>
    <name evidence="2" type="primary">AlNc14C1G40</name>
    <name evidence="2" type="ORF">ALNC14_000450</name>
</gene>
<dbReference type="EMBL" id="FR824046">
    <property type="protein sequence ID" value="CCA13902.1"/>
    <property type="molecule type" value="Genomic_DNA"/>
</dbReference>
<name>F0VYN8_9STRA</name>
<keyword evidence="1" id="KW-0812">Transmembrane</keyword>
<evidence type="ECO:0000313" key="2">
    <source>
        <dbReference type="EMBL" id="CCA13902.1"/>
    </source>
</evidence>
<reference evidence="2" key="2">
    <citation type="submission" date="2011-02" db="EMBL/GenBank/DDBJ databases">
        <authorList>
            <person name="MacLean D."/>
        </authorList>
    </citation>
    <scope>NUCLEOTIDE SEQUENCE</scope>
</reference>